<dbReference type="RefSeq" id="WP_184262257.1">
    <property type="nucleotide sequence ID" value="NZ_JACIIX010000003.1"/>
</dbReference>
<dbReference type="AlphaFoldDB" id="A0A7W9ZDY1"/>
<dbReference type="InterPro" id="IPR003741">
    <property type="entry name" value="LUD_dom"/>
</dbReference>
<name>A0A7W9ZDY1_NOVIT</name>
<evidence type="ECO:0000259" key="1">
    <source>
        <dbReference type="Pfam" id="PF02589"/>
    </source>
</evidence>
<proteinExistence type="predicted"/>
<dbReference type="Proteomes" id="UP000544872">
    <property type="component" value="Unassembled WGS sequence"/>
</dbReference>
<dbReference type="PANTHER" id="PTHR43682">
    <property type="entry name" value="LACTATE UTILIZATION PROTEIN C"/>
    <property type="match status" value="1"/>
</dbReference>
<dbReference type="SUPFAM" id="SSF100950">
    <property type="entry name" value="NagB/RpiA/CoA transferase-like"/>
    <property type="match status" value="1"/>
</dbReference>
<dbReference type="InterPro" id="IPR037171">
    <property type="entry name" value="NagB/RpiA_transferase-like"/>
</dbReference>
<evidence type="ECO:0000313" key="3">
    <source>
        <dbReference type="Proteomes" id="UP000544872"/>
    </source>
</evidence>
<dbReference type="InterPro" id="IPR024185">
    <property type="entry name" value="FTHF_cligase-like_sf"/>
</dbReference>
<dbReference type="Pfam" id="PF02589">
    <property type="entry name" value="LUD_dom"/>
    <property type="match status" value="1"/>
</dbReference>
<dbReference type="EMBL" id="JACIIX010000003">
    <property type="protein sequence ID" value="MBB6209738.1"/>
    <property type="molecule type" value="Genomic_DNA"/>
</dbReference>
<feature type="domain" description="LUD" evidence="1">
    <location>
        <begin position="123"/>
        <end position="220"/>
    </location>
</feature>
<organism evidence="2 3">
    <name type="scientific">Novispirillum itersonii</name>
    <name type="common">Aquaspirillum itersonii</name>
    <dbReference type="NCBI Taxonomy" id="189"/>
    <lineage>
        <taxon>Bacteria</taxon>
        <taxon>Pseudomonadati</taxon>
        <taxon>Pseudomonadota</taxon>
        <taxon>Alphaproteobacteria</taxon>
        <taxon>Rhodospirillales</taxon>
        <taxon>Novispirillaceae</taxon>
        <taxon>Novispirillum</taxon>
    </lineage>
</organism>
<evidence type="ECO:0000313" key="2">
    <source>
        <dbReference type="EMBL" id="MBB6209738.1"/>
    </source>
</evidence>
<sequence>MPSSRTAILESIRRSHGRGELSAERQQALRDRLHSHPAATIPARSDGDREARIALFTTMATSVDATVSRVAGWNALPQDIGDWLKARNLPTTLAVAPDARLDPVAQHPLYTVHRGPALPEDLIGVSVAEGGVAETGSLLMVSGPETPTSLNFLPDIHIVALPASLMVGPFEEAWARIRSRFPEGMPRTVNLITGPSRTGDIEQTLLLGAHGPRQLHIVIVDDATPA</sequence>
<protein>
    <submittedName>
        <fullName evidence="2">L-lactate dehydrogenase complex protein LldG</fullName>
    </submittedName>
</protein>
<gene>
    <name evidence="2" type="ORF">FHS48_001146</name>
</gene>
<dbReference type="PANTHER" id="PTHR43682:SF1">
    <property type="entry name" value="LACTATE UTILIZATION PROTEIN C"/>
    <property type="match status" value="1"/>
</dbReference>
<comment type="caution">
    <text evidence="2">The sequence shown here is derived from an EMBL/GenBank/DDBJ whole genome shotgun (WGS) entry which is preliminary data.</text>
</comment>
<accession>A0A7W9ZDY1</accession>
<dbReference type="Gene3D" id="3.40.50.10420">
    <property type="entry name" value="NagB/RpiA/CoA transferase-like"/>
    <property type="match status" value="1"/>
</dbReference>
<keyword evidence="3" id="KW-1185">Reference proteome</keyword>
<reference evidence="2 3" key="1">
    <citation type="submission" date="2020-08" db="EMBL/GenBank/DDBJ databases">
        <title>Genomic Encyclopedia of Type Strains, Phase IV (KMG-IV): sequencing the most valuable type-strain genomes for metagenomic binning, comparative biology and taxonomic classification.</title>
        <authorList>
            <person name="Goeker M."/>
        </authorList>
    </citation>
    <scope>NUCLEOTIDE SEQUENCE [LARGE SCALE GENOMIC DNA]</scope>
    <source>
        <strain evidence="2 3">DSM 11590</strain>
    </source>
</reference>